<dbReference type="AlphaFoldDB" id="A0A6H1ZXV1"/>
<reference evidence="1" key="1">
    <citation type="submission" date="2020-03" db="EMBL/GenBank/DDBJ databases">
        <title>The deep terrestrial virosphere.</title>
        <authorList>
            <person name="Holmfeldt K."/>
            <person name="Nilsson E."/>
            <person name="Simone D."/>
            <person name="Lopez-Fernandez M."/>
            <person name="Wu X."/>
            <person name="de Brujin I."/>
            <person name="Lundin D."/>
            <person name="Andersson A."/>
            <person name="Bertilsson S."/>
            <person name="Dopson M."/>
        </authorList>
    </citation>
    <scope>NUCLEOTIDE SEQUENCE</scope>
    <source>
        <strain evidence="1">TM448A02994</strain>
    </source>
</reference>
<proteinExistence type="predicted"/>
<evidence type="ECO:0000313" key="1">
    <source>
        <dbReference type="EMBL" id="QJA52763.1"/>
    </source>
</evidence>
<protein>
    <submittedName>
        <fullName evidence="1">Uncharacterized protein</fullName>
    </submittedName>
</protein>
<name>A0A6H1ZXV1_9ZZZZ</name>
<gene>
    <name evidence="1" type="ORF">TM448A02994_0006</name>
</gene>
<accession>A0A6H1ZXV1</accession>
<dbReference type="EMBL" id="MT144366">
    <property type="protein sequence ID" value="QJA52763.1"/>
    <property type="molecule type" value="Genomic_DNA"/>
</dbReference>
<organism evidence="1">
    <name type="scientific">viral metagenome</name>
    <dbReference type="NCBI Taxonomy" id="1070528"/>
    <lineage>
        <taxon>unclassified sequences</taxon>
        <taxon>metagenomes</taxon>
        <taxon>organismal metagenomes</taxon>
    </lineage>
</organism>
<sequence>MANFFLRDVPPTDYYRIEGGAGTIKATSGYLHNIVIGTVSVAGDLKLYDDTNLATGQITEISIGVPAAGILVPNSLLFNVAFGTALCYDMNGSATVTISYA</sequence>